<keyword evidence="4" id="KW-1185">Reference proteome</keyword>
<evidence type="ECO:0000313" key="4">
    <source>
        <dbReference type="Proteomes" id="UP000837803"/>
    </source>
</evidence>
<feature type="domain" description="DUF403" evidence="2">
    <location>
        <begin position="1"/>
        <end position="312"/>
    </location>
</feature>
<dbReference type="InterPro" id="IPR051680">
    <property type="entry name" value="ATP-dep_Glu-Cys_Ligase-2"/>
</dbReference>
<comment type="caution">
    <text evidence="3">The sequence shown here is derived from an EMBL/GenBank/DDBJ whole genome shotgun (WGS) entry which is preliminary data.</text>
</comment>
<feature type="region of interest" description="Disordered" evidence="1">
    <location>
        <begin position="317"/>
        <end position="343"/>
    </location>
</feature>
<dbReference type="Pfam" id="PF04168">
    <property type="entry name" value="Alpha-E"/>
    <property type="match status" value="1"/>
</dbReference>
<dbReference type="RefSeq" id="WP_238749529.1">
    <property type="nucleotide sequence ID" value="NZ_CAKLPZ010000001.1"/>
</dbReference>
<dbReference type="InterPro" id="IPR007296">
    <property type="entry name" value="DUF403"/>
</dbReference>
<accession>A0ABM9AXV4</accession>
<dbReference type="PANTHER" id="PTHR34595">
    <property type="entry name" value="BLR5612 PROTEIN"/>
    <property type="match status" value="1"/>
</dbReference>
<organism evidence="3 4">
    <name type="scientific">Neolewinella maritima</name>
    <dbReference type="NCBI Taxonomy" id="1383882"/>
    <lineage>
        <taxon>Bacteria</taxon>
        <taxon>Pseudomonadati</taxon>
        <taxon>Bacteroidota</taxon>
        <taxon>Saprospiria</taxon>
        <taxon>Saprospirales</taxon>
        <taxon>Lewinellaceae</taxon>
        <taxon>Neolewinella</taxon>
    </lineage>
</organism>
<dbReference type="Proteomes" id="UP000837803">
    <property type="component" value="Unassembled WGS sequence"/>
</dbReference>
<dbReference type="EMBL" id="CAKLPZ010000001">
    <property type="protein sequence ID" value="CAH0999341.1"/>
    <property type="molecule type" value="Genomic_DNA"/>
</dbReference>
<proteinExistence type="predicted"/>
<name>A0ABM9AXV4_9BACT</name>
<evidence type="ECO:0000259" key="2">
    <source>
        <dbReference type="Pfam" id="PF04168"/>
    </source>
</evidence>
<evidence type="ECO:0000313" key="3">
    <source>
        <dbReference type="EMBL" id="CAH0999341.1"/>
    </source>
</evidence>
<gene>
    <name evidence="3" type="ORF">LEM8419_00639</name>
</gene>
<reference evidence="3" key="1">
    <citation type="submission" date="2021-12" db="EMBL/GenBank/DDBJ databases">
        <authorList>
            <person name="Rodrigo-Torres L."/>
            <person name="Arahal R. D."/>
            <person name="Lucena T."/>
        </authorList>
    </citation>
    <scope>NUCLEOTIDE SEQUENCE</scope>
    <source>
        <strain evidence="3">CECT 8419</strain>
    </source>
</reference>
<protein>
    <recommendedName>
        <fullName evidence="2">DUF403 domain-containing protein</fullName>
    </recommendedName>
</protein>
<evidence type="ECO:0000256" key="1">
    <source>
        <dbReference type="SAM" id="MobiDB-lite"/>
    </source>
</evidence>
<sequence>MLARIASTLYWTGRYIERSEHLARYLRVQYFSMLDAPMSQSKDFILKSILNMYGSEWEEGEELVESQVLQRVGMDYSVPTSIRATVKAARENAGSVRHVISTELWEAINTFYVNSHATDPEDFAVRGLYDYTFEVSRQCAIIRSRIHDTLLHDESWVFVKLGIHLERVAQVIRIINAKLNDGDVISDRGGPDENKILKLYQHTILLKVLEGFDMHRRAYRRKQTRRTTLEFLIANPEFSRSVTYNMDRVVGLLARLHGKSDVRDPAQFRAGKLLSYFRYIDYDQISDDPIDALNNALSEVYALHDDIERTYFNPVETDSTLPRQSQTQSNGAQSQTQVTNTPG</sequence>
<dbReference type="PANTHER" id="PTHR34595:SF7">
    <property type="entry name" value="SLL1039 PROTEIN"/>
    <property type="match status" value="1"/>
</dbReference>